<dbReference type="InterPro" id="IPR013740">
    <property type="entry name" value="Redoxin"/>
</dbReference>
<evidence type="ECO:0000256" key="4">
    <source>
        <dbReference type="SAM" id="SignalP"/>
    </source>
</evidence>
<dbReference type="Gene3D" id="3.40.30.10">
    <property type="entry name" value="Glutaredoxin"/>
    <property type="match status" value="1"/>
</dbReference>
<dbReference type="RefSeq" id="WP_078363795.1">
    <property type="nucleotide sequence ID" value="NZ_MTJN01000002.1"/>
</dbReference>
<dbReference type="SUPFAM" id="SSF52833">
    <property type="entry name" value="Thioredoxin-like"/>
    <property type="match status" value="1"/>
</dbReference>
<dbReference type="AlphaFoldDB" id="A0A1T1APH9"/>
<dbReference type="EMBL" id="MTJN01000002">
    <property type="protein sequence ID" value="OOV06016.1"/>
    <property type="molecule type" value="Genomic_DNA"/>
</dbReference>
<sequence length="186" mass="20394">MSSGLDARTRHMKRTSLTLTLALAALFASPWVHAQNHQLATWPAHRPVPARVGTDLQGKVWHLADLRGKAVLINFWASWCAPCLAEMPSLQTLAQAYGPEKLVVLAVNFKESNAIVQRFVQRTQFDLPVLLDPTGVMANQWGARVFPTTVLVAANGQVRTVIRGEVDWSSQQAATLIEPLLNPSAP</sequence>
<evidence type="ECO:0000256" key="3">
    <source>
        <dbReference type="ARBA" id="ARBA00023284"/>
    </source>
</evidence>
<evidence type="ECO:0000256" key="2">
    <source>
        <dbReference type="ARBA" id="ARBA00022748"/>
    </source>
</evidence>
<reference evidence="6 7" key="1">
    <citation type="submission" date="2017-01" db="EMBL/GenBank/DDBJ databases">
        <title>Genome sequencing of Rhodoferax fermentans JCM 7819.</title>
        <authorList>
            <person name="Kim Y.J."/>
            <person name="Farh M.E.-A."/>
            <person name="Yang D.-C."/>
        </authorList>
    </citation>
    <scope>NUCLEOTIDE SEQUENCE [LARGE SCALE GENOMIC DNA]</scope>
    <source>
        <strain evidence="6 7">JCM 7819</strain>
    </source>
</reference>
<dbReference type="CDD" id="cd02966">
    <property type="entry name" value="TlpA_like_family"/>
    <property type="match status" value="1"/>
</dbReference>
<dbReference type="Proteomes" id="UP000190750">
    <property type="component" value="Unassembled WGS sequence"/>
</dbReference>
<feature type="chain" id="PRO_5012345774" description="Thioredoxin domain-containing protein" evidence="4">
    <location>
        <begin position="35"/>
        <end position="186"/>
    </location>
</feature>
<feature type="signal peptide" evidence="4">
    <location>
        <begin position="1"/>
        <end position="34"/>
    </location>
</feature>
<protein>
    <recommendedName>
        <fullName evidence="5">Thioredoxin domain-containing protein</fullName>
    </recommendedName>
</protein>
<accession>A0A1T1APH9</accession>
<evidence type="ECO:0000313" key="7">
    <source>
        <dbReference type="Proteomes" id="UP000190750"/>
    </source>
</evidence>
<comment type="caution">
    <text evidence="6">The sequence shown here is derived from an EMBL/GenBank/DDBJ whole genome shotgun (WGS) entry which is preliminary data.</text>
</comment>
<evidence type="ECO:0000256" key="1">
    <source>
        <dbReference type="ARBA" id="ARBA00004196"/>
    </source>
</evidence>
<dbReference type="InterPro" id="IPR050553">
    <property type="entry name" value="Thioredoxin_ResA/DsbE_sf"/>
</dbReference>
<gene>
    <name evidence="6" type="ORF">RF819_04140</name>
</gene>
<dbReference type="InterPro" id="IPR036249">
    <property type="entry name" value="Thioredoxin-like_sf"/>
</dbReference>
<evidence type="ECO:0000313" key="6">
    <source>
        <dbReference type="EMBL" id="OOV06016.1"/>
    </source>
</evidence>
<dbReference type="PROSITE" id="PS00194">
    <property type="entry name" value="THIOREDOXIN_1"/>
    <property type="match status" value="1"/>
</dbReference>
<keyword evidence="3" id="KW-0676">Redox-active center</keyword>
<organism evidence="6 7">
    <name type="scientific">Rhodoferax fermentans</name>
    <dbReference type="NCBI Taxonomy" id="28066"/>
    <lineage>
        <taxon>Bacteria</taxon>
        <taxon>Pseudomonadati</taxon>
        <taxon>Pseudomonadota</taxon>
        <taxon>Betaproteobacteria</taxon>
        <taxon>Burkholderiales</taxon>
        <taxon>Comamonadaceae</taxon>
        <taxon>Rhodoferax</taxon>
    </lineage>
</organism>
<dbReference type="PANTHER" id="PTHR42852:SF13">
    <property type="entry name" value="PROTEIN DIPZ"/>
    <property type="match status" value="1"/>
</dbReference>
<keyword evidence="7" id="KW-1185">Reference proteome</keyword>
<evidence type="ECO:0000259" key="5">
    <source>
        <dbReference type="PROSITE" id="PS51352"/>
    </source>
</evidence>
<comment type="subcellular location">
    <subcellularLocation>
        <location evidence="1">Cell envelope</location>
    </subcellularLocation>
</comment>
<dbReference type="Pfam" id="PF08534">
    <property type="entry name" value="Redoxin"/>
    <property type="match status" value="1"/>
</dbReference>
<keyword evidence="2" id="KW-0201">Cytochrome c-type biogenesis</keyword>
<dbReference type="InterPro" id="IPR013766">
    <property type="entry name" value="Thioredoxin_domain"/>
</dbReference>
<dbReference type="InterPro" id="IPR017937">
    <property type="entry name" value="Thioredoxin_CS"/>
</dbReference>
<dbReference type="PANTHER" id="PTHR42852">
    <property type="entry name" value="THIOL:DISULFIDE INTERCHANGE PROTEIN DSBE"/>
    <property type="match status" value="1"/>
</dbReference>
<name>A0A1T1APH9_RHOFE</name>
<proteinExistence type="predicted"/>
<dbReference type="PROSITE" id="PS51352">
    <property type="entry name" value="THIOREDOXIN_2"/>
    <property type="match status" value="1"/>
</dbReference>
<feature type="domain" description="Thioredoxin" evidence="5">
    <location>
        <begin position="42"/>
        <end position="182"/>
    </location>
</feature>
<dbReference type="STRING" id="28066.RF819_04140"/>
<keyword evidence="4" id="KW-0732">Signal</keyword>
<dbReference type="GO" id="GO:0017004">
    <property type="term" value="P:cytochrome complex assembly"/>
    <property type="evidence" value="ECO:0007669"/>
    <property type="project" value="UniProtKB-KW"/>
</dbReference>
<dbReference type="GO" id="GO:0015036">
    <property type="term" value="F:disulfide oxidoreductase activity"/>
    <property type="evidence" value="ECO:0007669"/>
    <property type="project" value="UniProtKB-ARBA"/>
</dbReference>
<dbReference type="GO" id="GO:0030313">
    <property type="term" value="C:cell envelope"/>
    <property type="evidence" value="ECO:0007669"/>
    <property type="project" value="UniProtKB-SubCell"/>
</dbReference>